<dbReference type="Proteomes" id="UP000003448">
    <property type="component" value="Unassembled WGS sequence"/>
</dbReference>
<evidence type="ECO:0000256" key="1">
    <source>
        <dbReference type="SAM" id="MobiDB-lite"/>
    </source>
</evidence>
<accession>I0KWK6</accession>
<comment type="caution">
    <text evidence="2">The sequence shown here is derived from an EMBL/GenBank/DDBJ whole genome shotgun (WGS) entry which is preliminary data.</text>
</comment>
<sequence length="82" mass="8569">MPGGLTAGHGAAGRRPRPTRTLAGVRLKASKLDQVMKNRFPGLSLTYFSSRDHRAPSGPWAAAGGETALLASDLGCFGRMMG</sequence>
<name>I0KWK6_9ACTN</name>
<dbReference type="EMBL" id="CAIE01000010">
    <property type="protein sequence ID" value="CCH15953.1"/>
    <property type="molecule type" value="Genomic_DNA"/>
</dbReference>
<keyword evidence="3" id="KW-1185">Reference proteome</keyword>
<reference evidence="3" key="1">
    <citation type="journal article" date="2012" name="J. Bacteriol.">
        <title>Genome Sequence of Micromonospora lupini Lupac 08, Isolated from Root Nodules of Lupinus angustifolius.</title>
        <authorList>
            <person name="Alonso-Vega P."/>
            <person name="Normand P."/>
            <person name="Bacigalupe R."/>
            <person name="Pujic P."/>
            <person name="Lajus A."/>
            <person name="Vallenet D."/>
            <person name="Carro L."/>
            <person name="Coll P."/>
            <person name="Trujillo M.E."/>
        </authorList>
    </citation>
    <scope>NUCLEOTIDE SEQUENCE [LARGE SCALE GENOMIC DNA]</scope>
    <source>
        <strain evidence="3">Lupac 08</strain>
    </source>
</reference>
<proteinExistence type="predicted"/>
<dbReference type="AlphaFoldDB" id="I0KWK6"/>
<organism evidence="2 3">
    <name type="scientific">Micromonospora lupini str. Lupac 08</name>
    <dbReference type="NCBI Taxonomy" id="1150864"/>
    <lineage>
        <taxon>Bacteria</taxon>
        <taxon>Bacillati</taxon>
        <taxon>Actinomycetota</taxon>
        <taxon>Actinomycetes</taxon>
        <taxon>Micromonosporales</taxon>
        <taxon>Micromonosporaceae</taxon>
        <taxon>Micromonospora</taxon>
    </lineage>
</organism>
<gene>
    <name evidence="2" type="ORF">MILUP08_40864</name>
</gene>
<dbReference type="STRING" id="1150864.MILUP08_40864"/>
<feature type="compositionally biased region" description="Gly residues" evidence="1">
    <location>
        <begin position="1"/>
        <end position="11"/>
    </location>
</feature>
<feature type="region of interest" description="Disordered" evidence="1">
    <location>
        <begin position="1"/>
        <end position="21"/>
    </location>
</feature>
<evidence type="ECO:0000313" key="3">
    <source>
        <dbReference type="Proteomes" id="UP000003448"/>
    </source>
</evidence>
<evidence type="ECO:0000313" key="2">
    <source>
        <dbReference type="EMBL" id="CCH15953.1"/>
    </source>
</evidence>
<protein>
    <submittedName>
        <fullName evidence="2">Uncharacterized protein</fullName>
    </submittedName>
</protein>